<sequence>MWSSVATWPKQSPGDGSTIKFWTDFWCGSGPLKHTFPELFRIARNKEAYIGDYMVHCNGSIQWDLDFTHSVQDWELESVSTFLDLLYSTKVQGSGADTLLWSTSGKKDFSVSRYYRVLFQGWMWGFHGKLYGNQRPHHGLLSSFGRQPWVLDLLSCWQGGFRREQNLEIWAVIPHCLMGACGGKEIPGSLRTGIEVFLILDYNSCVPYLIGCQQPGCFHSILS</sequence>
<evidence type="ECO:0000313" key="1">
    <source>
        <dbReference type="EMBL" id="SPC77515.1"/>
    </source>
</evidence>
<accession>A0A2N9ERQ2</accession>
<gene>
    <name evidence="1" type="ORF">FSB_LOCUS5397</name>
</gene>
<organism evidence="1">
    <name type="scientific">Fagus sylvatica</name>
    <name type="common">Beechnut</name>
    <dbReference type="NCBI Taxonomy" id="28930"/>
    <lineage>
        <taxon>Eukaryota</taxon>
        <taxon>Viridiplantae</taxon>
        <taxon>Streptophyta</taxon>
        <taxon>Embryophyta</taxon>
        <taxon>Tracheophyta</taxon>
        <taxon>Spermatophyta</taxon>
        <taxon>Magnoliopsida</taxon>
        <taxon>eudicotyledons</taxon>
        <taxon>Gunneridae</taxon>
        <taxon>Pentapetalae</taxon>
        <taxon>rosids</taxon>
        <taxon>fabids</taxon>
        <taxon>Fagales</taxon>
        <taxon>Fagaceae</taxon>
        <taxon>Fagus</taxon>
    </lineage>
</organism>
<evidence type="ECO:0008006" key="2">
    <source>
        <dbReference type="Google" id="ProtNLM"/>
    </source>
</evidence>
<proteinExistence type="predicted"/>
<reference evidence="1" key="1">
    <citation type="submission" date="2018-02" db="EMBL/GenBank/DDBJ databases">
        <authorList>
            <person name="Cohen D.B."/>
            <person name="Kent A.D."/>
        </authorList>
    </citation>
    <scope>NUCLEOTIDE SEQUENCE</scope>
</reference>
<dbReference type="PANTHER" id="PTHR36617">
    <property type="entry name" value="PROTEIN, PUTATIVE-RELATED"/>
    <property type="match status" value="1"/>
</dbReference>
<dbReference type="PANTHER" id="PTHR36617:SF15">
    <property type="entry name" value="REVERSE TRANSCRIPTASE ZINC-BINDING DOMAIN-CONTAINING PROTEIN"/>
    <property type="match status" value="1"/>
</dbReference>
<protein>
    <recommendedName>
        <fullName evidence="2">Reverse transcriptase zinc-binding domain-containing protein</fullName>
    </recommendedName>
</protein>
<dbReference type="AlphaFoldDB" id="A0A2N9ERQ2"/>
<name>A0A2N9ERQ2_FAGSY</name>
<dbReference type="EMBL" id="OIVN01000276">
    <property type="protein sequence ID" value="SPC77515.1"/>
    <property type="molecule type" value="Genomic_DNA"/>
</dbReference>